<organism evidence="1 2">
    <name type="scientific">Novosphingobium resinovorum</name>
    <dbReference type="NCBI Taxonomy" id="158500"/>
    <lineage>
        <taxon>Bacteria</taxon>
        <taxon>Pseudomonadati</taxon>
        <taxon>Pseudomonadota</taxon>
        <taxon>Alphaproteobacteria</taxon>
        <taxon>Sphingomonadales</taxon>
        <taxon>Sphingomonadaceae</taxon>
        <taxon>Novosphingobium</taxon>
    </lineage>
</organism>
<protein>
    <submittedName>
        <fullName evidence="1">Uncharacterized protein</fullName>
    </submittedName>
</protein>
<evidence type="ECO:0000313" key="1">
    <source>
        <dbReference type="EMBL" id="EZP82715.1"/>
    </source>
</evidence>
<sequence length="130" mass="14133">MAFIDFSDAALQALPISLAPSANTASETLTLTERRILALARTDGMQSLKPARKRGWFLRFVLGPTPPSPTLANERLEALRRLAVRAWHHGYTLPVSALKEARAAGWSEAKIGAVIDTIGRTRAPFRSIAA</sequence>
<proteinExistence type="predicted"/>
<dbReference type="EMBL" id="JFYZ01000005">
    <property type="protein sequence ID" value="EZP82715.1"/>
    <property type="molecule type" value="Genomic_DNA"/>
</dbReference>
<evidence type="ECO:0000313" key="2">
    <source>
        <dbReference type="Proteomes" id="UP000024329"/>
    </source>
</evidence>
<accession>A0A031K0H2</accession>
<gene>
    <name evidence="1" type="ORF">BV97_01639</name>
</gene>
<reference evidence="1 2" key="1">
    <citation type="submission" date="2014-03" db="EMBL/GenBank/DDBJ databases">
        <title>Whole genome sequence of Novosphingobium resinovorum KF1.</title>
        <authorList>
            <person name="Gan H.M."/>
            <person name="Gan H.Y."/>
            <person name="Chew T.H."/>
            <person name="Savka M.A."/>
        </authorList>
    </citation>
    <scope>NUCLEOTIDE SEQUENCE [LARGE SCALE GENOMIC DNA]</scope>
    <source>
        <strain evidence="1 2">KF1</strain>
    </source>
</reference>
<name>A0A031K0H2_9SPHN</name>
<dbReference type="eggNOG" id="ENOG502ZX0X">
    <property type="taxonomic scope" value="Bacteria"/>
</dbReference>
<dbReference type="SUPFAM" id="SSF69118">
    <property type="entry name" value="AhpD-like"/>
    <property type="match status" value="1"/>
</dbReference>
<dbReference type="InterPro" id="IPR029032">
    <property type="entry name" value="AhpD-like"/>
</dbReference>
<dbReference type="RefSeq" id="WP_008832406.1">
    <property type="nucleotide sequence ID" value="NZ_CP128491.1"/>
</dbReference>
<dbReference type="AlphaFoldDB" id="A0A031K0H2"/>
<comment type="caution">
    <text evidence="1">The sequence shown here is derived from an EMBL/GenBank/DDBJ whole genome shotgun (WGS) entry which is preliminary data.</text>
</comment>
<dbReference type="PATRIC" id="fig|158500.4.peg.1677"/>
<dbReference type="Proteomes" id="UP000024329">
    <property type="component" value="Unassembled WGS sequence"/>
</dbReference>